<organism evidence="8 9">
    <name type="scientific">Corynebacterium pyruviciproducens</name>
    <dbReference type="NCBI Taxonomy" id="598660"/>
    <lineage>
        <taxon>Bacteria</taxon>
        <taxon>Bacillati</taxon>
        <taxon>Actinomycetota</taxon>
        <taxon>Actinomycetes</taxon>
        <taxon>Mycobacteriales</taxon>
        <taxon>Corynebacteriaceae</taxon>
        <taxon>Corynebacterium</taxon>
    </lineage>
</organism>
<dbReference type="RefSeq" id="WP_016459026.1">
    <property type="nucleotide sequence ID" value="NZ_CAMIHY010000001.1"/>
</dbReference>
<dbReference type="Pfam" id="PF05140">
    <property type="entry name" value="ResB"/>
    <property type="match status" value="1"/>
</dbReference>
<evidence type="ECO:0000256" key="2">
    <source>
        <dbReference type="ARBA" id="ARBA00022692"/>
    </source>
</evidence>
<evidence type="ECO:0000313" key="9">
    <source>
        <dbReference type="Proteomes" id="UP000234560"/>
    </source>
</evidence>
<sequence>MVKLFFLRAWRWLTSMRTALILLFLLALAAVPGALLPQRSLNESKVTEYIASGGKTAEVMDKLQLFDVFSSPWFTAIWLLLGISLVGCIIPRTWDHIKVMRGEPVRPPKNLGRLPKHGEAVVDKPIDQLQAEVTEKFSGWHSRWYQPAEDRAGALTLSAEKGYAREIFNLVFHLGIVAMLVVIGWGRLVYTEGHRIVVADGQSNEFCNTALSNFDSFRAGRLVDGTKLTPFCVQIHDFDANYMPNGQSEMYQSHVSYTTDVANPQWQDYDLKVNDPLRIEGYRVYLQGHGYAPTFTVIWPNGEERTQTLQFRPDDPMNLLSTGAMRFDPPAGLYPDDLSRRQNQVSLQGLFAPTASWDGTILASSFPALTDPAVAIDVYRGDNGLDSGTGQQLFSLDARQIAMGELQKVARVNLMQGESVTLEDGTVVRFDGAVPFANLQVSYDPSQGWLLVSTLIMLAGLVGSLMVKRRRMWVRLTPAGGTRPTATRVETGGLARTDHAGWGAEHDEIFEEITSTD</sequence>
<reference evidence="8" key="2">
    <citation type="submission" date="2023-10" db="EMBL/GenBank/DDBJ databases">
        <authorList>
            <person name="Choi B."/>
        </authorList>
    </citation>
    <scope>NUCLEOTIDE SEQUENCE</scope>
    <source>
        <strain evidence="8">UMB0763</strain>
    </source>
</reference>
<dbReference type="PANTHER" id="PTHR31566">
    <property type="entry name" value="CYTOCHROME C BIOGENESIS PROTEIN CCS1, CHLOROPLASTIC"/>
    <property type="match status" value="1"/>
</dbReference>
<evidence type="ECO:0000259" key="7">
    <source>
        <dbReference type="Pfam" id="PF05140"/>
    </source>
</evidence>
<dbReference type="InterPro" id="IPR023494">
    <property type="entry name" value="Cyt_c_bgen_Ccs1/CcsB/ResB"/>
</dbReference>
<evidence type="ECO:0000256" key="6">
    <source>
        <dbReference type="SAM" id="Phobius"/>
    </source>
</evidence>
<keyword evidence="3" id="KW-0201">Cytochrome c-type biogenesis</keyword>
<evidence type="ECO:0000256" key="3">
    <source>
        <dbReference type="ARBA" id="ARBA00022748"/>
    </source>
</evidence>
<feature type="transmembrane region" description="Helical" evidence="6">
    <location>
        <begin position="167"/>
        <end position="186"/>
    </location>
</feature>
<evidence type="ECO:0000313" key="8">
    <source>
        <dbReference type="EMBL" id="WOT01703.1"/>
    </source>
</evidence>
<gene>
    <name evidence="8" type="ORF">CYJ47_10585</name>
</gene>
<reference evidence="8" key="1">
    <citation type="submission" date="2017-12" db="EMBL/GenBank/DDBJ databases">
        <authorList>
            <person name="Thomas-White K."/>
            <person name="Wolfe A.J."/>
        </authorList>
    </citation>
    <scope>NUCLEOTIDE SEQUENCE</scope>
    <source>
        <strain evidence="8">UMB0763</strain>
    </source>
</reference>
<protein>
    <submittedName>
        <fullName evidence="8">Cytochrome c biogenesis protein ResB</fullName>
    </submittedName>
</protein>
<name>A0AAF0YV44_9CORY</name>
<keyword evidence="5 6" id="KW-0472">Membrane</keyword>
<feature type="transmembrane region" description="Helical" evidence="6">
    <location>
        <begin position="73"/>
        <end position="91"/>
    </location>
</feature>
<keyword evidence="2 6" id="KW-0812">Transmembrane</keyword>
<proteinExistence type="predicted"/>
<dbReference type="EMBL" id="CP136958">
    <property type="protein sequence ID" value="WOT01703.1"/>
    <property type="molecule type" value="Genomic_DNA"/>
</dbReference>
<accession>A0AAF0YV44</accession>
<comment type="subcellular location">
    <subcellularLocation>
        <location evidence="1">Membrane</location>
        <topology evidence="1">Multi-pass membrane protein</topology>
    </subcellularLocation>
</comment>
<dbReference type="InterPro" id="IPR007816">
    <property type="entry name" value="ResB-like_domain"/>
</dbReference>
<keyword evidence="4 6" id="KW-1133">Transmembrane helix</keyword>
<evidence type="ECO:0000256" key="5">
    <source>
        <dbReference type="ARBA" id="ARBA00023136"/>
    </source>
</evidence>
<dbReference type="KEGG" id="cpyr:CYJ47_10585"/>
<evidence type="ECO:0000256" key="1">
    <source>
        <dbReference type="ARBA" id="ARBA00004141"/>
    </source>
</evidence>
<dbReference type="GO" id="GO:0017004">
    <property type="term" value="P:cytochrome complex assembly"/>
    <property type="evidence" value="ECO:0007669"/>
    <property type="project" value="UniProtKB-KW"/>
</dbReference>
<dbReference type="GO" id="GO:0016020">
    <property type="term" value="C:membrane"/>
    <property type="evidence" value="ECO:0007669"/>
    <property type="project" value="UniProtKB-SubCell"/>
</dbReference>
<feature type="transmembrane region" description="Helical" evidence="6">
    <location>
        <begin position="448"/>
        <end position="467"/>
    </location>
</feature>
<dbReference type="PANTHER" id="PTHR31566:SF0">
    <property type="entry name" value="CYTOCHROME C BIOGENESIS PROTEIN CCS1, CHLOROPLASTIC"/>
    <property type="match status" value="1"/>
</dbReference>
<dbReference type="Proteomes" id="UP000234560">
    <property type="component" value="Chromosome"/>
</dbReference>
<evidence type="ECO:0000256" key="4">
    <source>
        <dbReference type="ARBA" id="ARBA00022989"/>
    </source>
</evidence>
<feature type="domain" description="ResB-like" evidence="7">
    <location>
        <begin position="16"/>
        <end position="505"/>
    </location>
</feature>
<dbReference type="AlphaFoldDB" id="A0AAF0YV44"/>